<keyword evidence="4" id="KW-0378">Hydrolase</keyword>
<gene>
    <name evidence="4" type="ORF">GCM10007384_07270</name>
</gene>
<name>A0A918JSM7_9FLAO</name>
<dbReference type="GO" id="GO:0003747">
    <property type="term" value="F:translation release factor activity"/>
    <property type="evidence" value="ECO:0007669"/>
    <property type="project" value="InterPro"/>
</dbReference>
<dbReference type="NCBIfam" id="NF006718">
    <property type="entry name" value="PRK09256.1"/>
    <property type="match status" value="1"/>
</dbReference>
<dbReference type="SUPFAM" id="SSF75620">
    <property type="entry name" value="Release factor"/>
    <property type="match status" value="1"/>
</dbReference>
<evidence type="ECO:0000256" key="1">
    <source>
        <dbReference type="ARBA" id="ARBA00010835"/>
    </source>
</evidence>
<dbReference type="GO" id="GO:0072344">
    <property type="term" value="P:rescue of stalled ribosome"/>
    <property type="evidence" value="ECO:0007669"/>
    <property type="project" value="TreeGrafter"/>
</dbReference>
<dbReference type="PANTHER" id="PTHR47814">
    <property type="entry name" value="PEPTIDYL-TRNA HYDROLASE ARFB"/>
    <property type="match status" value="1"/>
</dbReference>
<evidence type="ECO:0000256" key="2">
    <source>
        <dbReference type="SAM" id="MobiDB-lite"/>
    </source>
</evidence>
<protein>
    <submittedName>
        <fullName evidence="4">Aminoacyl-tRNA hydrolase</fullName>
    </submittedName>
</protein>
<dbReference type="Pfam" id="PF00472">
    <property type="entry name" value="RF-1"/>
    <property type="match status" value="1"/>
</dbReference>
<dbReference type="PANTHER" id="PTHR47814:SF1">
    <property type="entry name" value="PEPTIDYL-TRNA HYDROLASE ARFB"/>
    <property type="match status" value="1"/>
</dbReference>
<dbReference type="InterPro" id="IPR045853">
    <property type="entry name" value="Pep_chain_release_fac_I_sf"/>
</dbReference>
<sequence length="133" mass="15000">MNTAVVINELKFKAVRSSGAGGQHVNKVSSKIELTFNIVESLGLTKDEKIRLCQKLSSRVTKSGVLLLQCSDSRSQHKNKGLVIKKLLDILKANLYIPKKRKPTKPSRNAIQKRLNTKQKHAIKKANRRKPFE</sequence>
<dbReference type="Gene3D" id="3.30.160.20">
    <property type="match status" value="1"/>
</dbReference>
<feature type="domain" description="Prokaryotic-type class I peptide chain release factors" evidence="3">
    <location>
        <begin position="16"/>
        <end position="32"/>
    </location>
</feature>
<proteinExistence type="inferred from homology"/>
<evidence type="ECO:0000259" key="3">
    <source>
        <dbReference type="PROSITE" id="PS00745"/>
    </source>
</evidence>
<dbReference type="PROSITE" id="PS00745">
    <property type="entry name" value="RF_PROK_I"/>
    <property type="match status" value="1"/>
</dbReference>
<evidence type="ECO:0000313" key="5">
    <source>
        <dbReference type="Proteomes" id="UP000601108"/>
    </source>
</evidence>
<dbReference type="GO" id="GO:0004045">
    <property type="term" value="F:peptidyl-tRNA hydrolase activity"/>
    <property type="evidence" value="ECO:0007669"/>
    <property type="project" value="TreeGrafter"/>
</dbReference>
<feature type="compositionally biased region" description="Basic residues" evidence="2">
    <location>
        <begin position="115"/>
        <end position="133"/>
    </location>
</feature>
<reference evidence="4 5" key="1">
    <citation type="journal article" date="2014" name="Int. J. Syst. Evol. Microbiol.">
        <title>Complete genome sequence of Corynebacterium casei LMG S-19264T (=DSM 44701T), isolated from a smear-ripened cheese.</title>
        <authorList>
            <consortium name="US DOE Joint Genome Institute (JGI-PGF)"/>
            <person name="Walter F."/>
            <person name="Albersmeier A."/>
            <person name="Kalinowski J."/>
            <person name="Ruckert C."/>
        </authorList>
    </citation>
    <scope>NUCLEOTIDE SEQUENCE [LARGE SCALE GENOMIC DNA]</scope>
    <source>
        <strain evidence="4 5">KCTC 12285</strain>
    </source>
</reference>
<accession>A0A918JSM7</accession>
<feature type="region of interest" description="Disordered" evidence="2">
    <location>
        <begin position="99"/>
        <end position="133"/>
    </location>
</feature>
<keyword evidence="5" id="KW-1185">Reference proteome</keyword>
<dbReference type="InterPro" id="IPR000352">
    <property type="entry name" value="Pep_chain_release_fac_I"/>
</dbReference>
<dbReference type="Proteomes" id="UP000601108">
    <property type="component" value="Unassembled WGS sequence"/>
</dbReference>
<comment type="caution">
    <text evidence="4">The sequence shown here is derived from an EMBL/GenBank/DDBJ whole genome shotgun (WGS) entry which is preliminary data.</text>
</comment>
<dbReference type="AlphaFoldDB" id="A0A918JSM7"/>
<comment type="similarity">
    <text evidence="1">Belongs to the prokaryotic/mitochondrial release factor family.</text>
</comment>
<organism evidence="4 5">
    <name type="scientific">Aquimarina muelleri</name>
    <dbReference type="NCBI Taxonomy" id="279356"/>
    <lineage>
        <taxon>Bacteria</taxon>
        <taxon>Pseudomonadati</taxon>
        <taxon>Bacteroidota</taxon>
        <taxon>Flavobacteriia</taxon>
        <taxon>Flavobacteriales</taxon>
        <taxon>Flavobacteriaceae</taxon>
        <taxon>Aquimarina</taxon>
    </lineage>
</organism>
<evidence type="ECO:0000313" key="4">
    <source>
        <dbReference type="EMBL" id="GGX07976.1"/>
    </source>
</evidence>
<dbReference type="EMBL" id="BMWS01000003">
    <property type="protein sequence ID" value="GGX07976.1"/>
    <property type="molecule type" value="Genomic_DNA"/>
</dbReference>
<dbReference type="RefSeq" id="WP_027412924.1">
    <property type="nucleotide sequence ID" value="NZ_BMWS01000003.1"/>
</dbReference>
<dbReference type="GO" id="GO:0043022">
    <property type="term" value="F:ribosome binding"/>
    <property type="evidence" value="ECO:0007669"/>
    <property type="project" value="TreeGrafter"/>
</dbReference>